<evidence type="ECO:0000313" key="2">
    <source>
        <dbReference type="EMBL" id="GAA4770128.1"/>
    </source>
</evidence>
<sequence>MFGGEKGCPGLTESPRHVFRTGFRDRDQLKIDGVEIPSTGEEEVKVTTSEAP</sequence>
<comment type="caution">
    <text evidence="2">The sequence shown here is derived from an EMBL/GenBank/DDBJ whole genome shotgun (WGS) entry which is preliminary data.</text>
</comment>
<gene>
    <name evidence="2" type="ORF">GCM10023329_16460</name>
</gene>
<dbReference type="Proteomes" id="UP001501147">
    <property type="component" value="Unassembled WGS sequence"/>
</dbReference>
<proteinExistence type="predicted"/>
<evidence type="ECO:0000313" key="3">
    <source>
        <dbReference type="Proteomes" id="UP001501147"/>
    </source>
</evidence>
<reference evidence="3" key="1">
    <citation type="journal article" date="2019" name="Int. J. Syst. Evol. Microbiol.">
        <title>The Global Catalogue of Microorganisms (GCM) 10K type strain sequencing project: providing services to taxonomists for standard genome sequencing and annotation.</title>
        <authorList>
            <consortium name="The Broad Institute Genomics Platform"/>
            <consortium name="The Broad Institute Genome Sequencing Center for Infectious Disease"/>
            <person name="Wu L."/>
            <person name="Ma J."/>
        </authorList>
    </citation>
    <scope>NUCLEOTIDE SEQUENCE [LARGE SCALE GENOMIC DNA]</scope>
    <source>
        <strain evidence="3">JCM 18324</strain>
    </source>
</reference>
<accession>A0ABP9A0W0</accession>
<evidence type="ECO:0000256" key="1">
    <source>
        <dbReference type="SAM" id="MobiDB-lite"/>
    </source>
</evidence>
<feature type="region of interest" description="Disordered" evidence="1">
    <location>
        <begin position="31"/>
        <end position="52"/>
    </location>
</feature>
<organism evidence="2 3">
    <name type="scientific">Streptomyces sanyensis</name>
    <dbReference type="NCBI Taxonomy" id="568869"/>
    <lineage>
        <taxon>Bacteria</taxon>
        <taxon>Bacillati</taxon>
        <taxon>Actinomycetota</taxon>
        <taxon>Actinomycetes</taxon>
        <taxon>Kitasatosporales</taxon>
        <taxon>Streptomycetaceae</taxon>
        <taxon>Streptomyces</taxon>
    </lineage>
</organism>
<dbReference type="EMBL" id="BAABJV010000002">
    <property type="protein sequence ID" value="GAA4770128.1"/>
    <property type="molecule type" value="Genomic_DNA"/>
</dbReference>
<name>A0ABP9A0W0_9ACTN</name>
<keyword evidence="3" id="KW-1185">Reference proteome</keyword>
<protein>
    <submittedName>
        <fullName evidence="2">Uncharacterized protein</fullName>
    </submittedName>
</protein>